<organism evidence="15 16">
    <name type="scientific">Actinomortierella ambigua</name>
    <dbReference type="NCBI Taxonomy" id="1343610"/>
    <lineage>
        <taxon>Eukaryota</taxon>
        <taxon>Fungi</taxon>
        <taxon>Fungi incertae sedis</taxon>
        <taxon>Mucoromycota</taxon>
        <taxon>Mortierellomycotina</taxon>
        <taxon>Mortierellomycetes</taxon>
        <taxon>Mortierellales</taxon>
        <taxon>Mortierellaceae</taxon>
        <taxon>Actinomortierella</taxon>
    </lineage>
</organism>
<dbReference type="Pfam" id="PF08646">
    <property type="entry name" value="Rep_fac-A_C"/>
    <property type="match status" value="1"/>
</dbReference>
<dbReference type="CDD" id="cd04474">
    <property type="entry name" value="RPA1_DBD_A"/>
    <property type="match status" value="1"/>
</dbReference>
<evidence type="ECO:0000313" key="15">
    <source>
        <dbReference type="EMBL" id="KAG0265923.1"/>
    </source>
</evidence>
<dbReference type="GO" id="GO:0008270">
    <property type="term" value="F:zinc ion binding"/>
    <property type="evidence" value="ECO:0007669"/>
    <property type="project" value="UniProtKB-KW"/>
</dbReference>
<evidence type="ECO:0000256" key="10">
    <source>
        <dbReference type="SAM" id="MobiDB-lite"/>
    </source>
</evidence>
<dbReference type="Proteomes" id="UP000807716">
    <property type="component" value="Unassembled WGS sequence"/>
</dbReference>
<dbReference type="PANTHER" id="PTHR47165:SF4">
    <property type="entry name" value="OS03G0429900 PROTEIN"/>
    <property type="match status" value="1"/>
</dbReference>
<dbReference type="CDD" id="cd04476">
    <property type="entry name" value="RPA1_DBD_C"/>
    <property type="match status" value="1"/>
</dbReference>
<dbReference type="Pfam" id="PF01336">
    <property type="entry name" value="tRNA_anti-codon"/>
    <property type="match status" value="1"/>
</dbReference>
<dbReference type="FunFam" id="2.40.50.140:FF:000041">
    <property type="entry name" value="Replication protein A subunit"/>
    <property type="match status" value="1"/>
</dbReference>
<evidence type="ECO:0000256" key="5">
    <source>
        <dbReference type="ARBA" id="ARBA00022771"/>
    </source>
</evidence>
<dbReference type="FunFam" id="2.40.50.140:FF:000117">
    <property type="entry name" value="Replication protein A subunit"/>
    <property type="match status" value="1"/>
</dbReference>
<feature type="domain" description="Replication protein A OB" evidence="14">
    <location>
        <begin position="281"/>
        <end position="379"/>
    </location>
</feature>
<dbReference type="FunFam" id="2.40.50.140:FF:000064">
    <property type="entry name" value="Replication protein A subunit"/>
    <property type="match status" value="1"/>
</dbReference>
<keyword evidence="3 9" id="KW-0235">DNA replication</keyword>
<dbReference type="GO" id="GO:0006260">
    <property type="term" value="P:DNA replication"/>
    <property type="evidence" value="ECO:0007669"/>
    <property type="project" value="UniProtKB-KW"/>
</dbReference>
<evidence type="ECO:0000256" key="3">
    <source>
        <dbReference type="ARBA" id="ARBA00022705"/>
    </source>
</evidence>
<dbReference type="InterPro" id="IPR013955">
    <property type="entry name" value="Rep_factor-A_C"/>
</dbReference>
<comment type="subunit">
    <text evidence="9">Component of the heterotrimeric canonical replication protein A complex (RPA).</text>
</comment>
<protein>
    <recommendedName>
        <fullName evidence="9">Replication protein A subunit</fullName>
    </recommendedName>
</protein>
<evidence type="ECO:0000259" key="13">
    <source>
        <dbReference type="Pfam" id="PF08646"/>
    </source>
</evidence>
<dbReference type="Pfam" id="PF04057">
    <property type="entry name" value="Rep-A_N"/>
    <property type="match status" value="1"/>
</dbReference>
<feature type="region of interest" description="Disordered" evidence="10">
    <location>
        <begin position="120"/>
        <end position="151"/>
    </location>
</feature>
<evidence type="ECO:0000313" key="16">
    <source>
        <dbReference type="Proteomes" id="UP000807716"/>
    </source>
</evidence>
<evidence type="ECO:0000259" key="14">
    <source>
        <dbReference type="Pfam" id="PF16900"/>
    </source>
</evidence>
<dbReference type="Gene3D" id="2.40.50.140">
    <property type="entry name" value="Nucleic acid-binding proteins"/>
    <property type="match status" value="4"/>
</dbReference>
<feature type="domain" description="Replication factor A C-terminal" evidence="13">
    <location>
        <begin position="437"/>
        <end position="579"/>
    </location>
</feature>
<keyword evidence="7 9" id="KW-0238">DNA-binding</keyword>
<name>A0A9P6QGT3_9FUNG</name>
<dbReference type="GO" id="GO:0006281">
    <property type="term" value="P:DNA repair"/>
    <property type="evidence" value="ECO:0007669"/>
    <property type="project" value="InterPro"/>
</dbReference>
<accession>A0A9P6QGT3</accession>
<keyword evidence="4 9" id="KW-0479">Metal-binding</keyword>
<dbReference type="InterPro" id="IPR031657">
    <property type="entry name" value="REPA_OB_2"/>
</dbReference>
<dbReference type="EMBL" id="JAAAJB010000105">
    <property type="protein sequence ID" value="KAG0265923.1"/>
    <property type="molecule type" value="Genomic_DNA"/>
</dbReference>
<evidence type="ECO:0000256" key="4">
    <source>
        <dbReference type="ARBA" id="ARBA00022723"/>
    </source>
</evidence>
<dbReference type="SUPFAM" id="SSF50249">
    <property type="entry name" value="Nucleic acid-binding proteins"/>
    <property type="match status" value="4"/>
</dbReference>
<dbReference type="Pfam" id="PF16900">
    <property type="entry name" value="REPA_OB_2"/>
    <property type="match status" value="1"/>
</dbReference>
<gene>
    <name evidence="15" type="primary">RFA1</name>
    <name evidence="15" type="ORF">DFQ27_000287</name>
</gene>
<dbReference type="GO" id="GO:0006310">
    <property type="term" value="P:DNA recombination"/>
    <property type="evidence" value="ECO:0007669"/>
    <property type="project" value="InterPro"/>
</dbReference>
<evidence type="ECO:0000256" key="9">
    <source>
        <dbReference type="RuleBase" id="RU364130"/>
    </source>
</evidence>
<keyword evidence="16" id="KW-1185">Reference proteome</keyword>
<feature type="domain" description="OB" evidence="11">
    <location>
        <begin position="173"/>
        <end position="255"/>
    </location>
</feature>
<dbReference type="FunFam" id="2.40.50.140:FF:000090">
    <property type="entry name" value="Replication protein A subunit"/>
    <property type="match status" value="1"/>
</dbReference>
<comment type="function">
    <text evidence="9">As part of the replication protein A (RPA/RP-A), a single-stranded DNA-binding heterotrimeric complex, may play an essential role in DNA replication, recombination and repair. Binds and stabilizes single-stranded DNA intermediates, preventing complementary DNA reannealing and recruiting different proteins involved in DNA metabolism.</text>
</comment>
<dbReference type="GO" id="GO:0003677">
    <property type="term" value="F:DNA binding"/>
    <property type="evidence" value="ECO:0007669"/>
    <property type="project" value="UniProtKB-KW"/>
</dbReference>
<sequence length="588" mass="65864">MADRLSKGAVHAIYHGDTTHPYAAAPVLQVLNFKAMPPQHNVPTRYRLLLSDGTHLLQGILGSSLNPLVESEALKKFTLIRLTKYGHKLLNDDKKIVLMSEIEILDNLLASKIGDPISIDSVDAQNGAQRPNQPSGQHQQPQQATPHQMEPLLAPSGAPIFPIASLSPYQNRWTIMARVTQKSEIKRWQNQRGDGKLFSVNLLDDSGEIKATGFNSELDRWYDVLEEGKVYYISGGRINAAKKQFSTLKNDYEMSLSRETDITLAPEMNVVPDIRFKFVELKDLAGIEEKETVDVIAIVKEVGELTETISQRTNKQVKRRELTLVDQSGVQTRLTLWGNQADTFTTPGENPVVAFKGVTVSNFGGKSLSAFGGSSMKLNPEIPEAFHLKGWYEQQGHNVQFQSHATDFRSSGAPVERMTIEEVKSATVNMDPSSPLMFELKATIVMMSKTESTFCYPACRTPNCNKKVTQETSGWRCEKCSALWPEPEYRYIMGINVSDHTGNHWIQAFNEVGQIITGRNANDLMQNSDEIKPTFDRATFKTYVFKCRAKQEIFSEEAKLRITILNATPVDYVSESNELIKQLQAFGI</sequence>
<keyword evidence="6 9" id="KW-0862">Zinc</keyword>
<evidence type="ECO:0000259" key="11">
    <source>
        <dbReference type="Pfam" id="PF01336"/>
    </source>
</evidence>
<proteinExistence type="inferred from homology"/>
<dbReference type="GO" id="GO:0000781">
    <property type="term" value="C:chromosome, telomeric region"/>
    <property type="evidence" value="ECO:0007669"/>
    <property type="project" value="UniProtKB-ARBA"/>
</dbReference>
<dbReference type="CDD" id="cd04475">
    <property type="entry name" value="RPA1_DBD_B"/>
    <property type="match status" value="1"/>
</dbReference>
<comment type="similarity">
    <text evidence="2 9">Belongs to the replication factor A protein 1 family.</text>
</comment>
<evidence type="ECO:0000259" key="12">
    <source>
        <dbReference type="Pfam" id="PF04057"/>
    </source>
</evidence>
<keyword evidence="5 9" id="KW-0863">Zinc-finger</keyword>
<evidence type="ECO:0000256" key="7">
    <source>
        <dbReference type="ARBA" id="ARBA00023125"/>
    </source>
</evidence>
<feature type="domain" description="Replication factor-A protein 1 N-terminal" evidence="12">
    <location>
        <begin position="5"/>
        <end position="105"/>
    </location>
</feature>
<comment type="subcellular location">
    <subcellularLocation>
        <location evidence="1 9">Nucleus</location>
    </subcellularLocation>
</comment>
<dbReference type="GO" id="GO:0007004">
    <property type="term" value="P:telomere maintenance via telomerase"/>
    <property type="evidence" value="ECO:0007669"/>
    <property type="project" value="UniProtKB-ARBA"/>
</dbReference>
<dbReference type="AlphaFoldDB" id="A0A9P6QGT3"/>
<dbReference type="InterPro" id="IPR012340">
    <property type="entry name" value="NA-bd_OB-fold"/>
</dbReference>
<evidence type="ECO:0000256" key="8">
    <source>
        <dbReference type="ARBA" id="ARBA00023242"/>
    </source>
</evidence>
<dbReference type="NCBIfam" id="TIGR00617">
    <property type="entry name" value="rpa1"/>
    <property type="match status" value="1"/>
</dbReference>
<comment type="caution">
    <text evidence="15">The sequence shown here is derived from an EMBL/GenBank/DDBJ whole genome shotgun (WGS) entry which is preliminary data.</text>
</comment>
<dbReference type="InterPro" id="IPR004591">
    <property type="entry name" value="Rfa1"/>
</dbReference>
<dbReference type="InterPro" id="IPR007199">
    <property type="entry name" value="Rep_factor-A_N"/>
</dbReference>
<dbReference type="PANTHER" id="PTHR47165">
    <property type="entry name" value="OS03G0429900 PROTEIN"/>
    <property type="match status" value="1"/>
</dbReference>
<dbReference type="CDD" id="cd04477">
    <property type="entry name" value="RPA1N"/>
    <property type="match status" value="1"/>
</dbReference>
<dbReference type="InterPro" id="IPR047192">
    <property type="entry name" value="Euk_RPA1_DBD_C"/>
</dbReference>
<evidence type="ECO:0000256" key="2">
    <source>
        <dbReference type="ARBA" id="ARBA00005690"/>
    </source>
</evidence>
<evidence type="ECO:0000256" key="6">
    <source>
        <dbReference type="ARBA" id="ARBA00022833"/>
    </source>
</evidence>
<evidence type="ECO:0000256" key="1">
    <source>
        <dbReference type="ARBA" id="ARBA00004123"/>
    </source>
</evidence>
<keyword evidence="8 9" id="KW-0539">Nucleus</keyword>
<dbReference type="InterPro" id="IPR004365">
    <property type="entry name" value="NA-bd_OB_tRNA"/>
</dbReference>
<feature type="compositionally biased region" description="Low complexity" evidence="10">
    <location>
        <begin position="131"/>
        <end position="148"/>
    </location>
</feature>
<reference evidence="15" key="1">
    <citation type="journal article" date="2020" name="Fungal Divers.">
        <title>Resolving the Mortierellaceae phylogeny through synthesis of multi-gene phylogenetics and phylogenomics.</title>
        <authorList>
            <person name="Vandepol N."/>
            <person name="Liber J."/>
            <person name="Desiro A."/>
            <person name="Na H."/>
            <person name="Kennedy M."/>
            <person name="Barry K."/>
            <person name="Grigoriev I.V."/>
            <person name="Miller A.N."/>
            <person name="O'Donnell K."/>
            <person name="Stajich J.E."/>
            <person name="Bonito G."/>
        </authorList>
    </citation>
    <scope>NUCLEOTIDE SEQUENCE</scope>
    <source>
        <strain evidence="15">BC1065</strain>
    </source>
</reference>
<dbReference type="OrthoDB" id="1751331at2759"/>
<dbReference type="GO" id="GO:0005662">
    <property type="term" value="C:DNA replication factor A complex"/>
    <property type="evidence" value="ECO:0007669"/>
    <property type="project" value="UniProtKB-ARBA"/>
</dbReference>